<comment type="caution">
    <text evidence="1">The sequence shown here is derived from an EMBL/GenBank/DDBJ whole genome shotgun (WGS) entry which is preliminary data.</text>
</comment>
<keyword evidence="1" id="KW-0548">Nucleotidyltransferase</keyword>
<keyword evidence="1" id="KW-0808">Transferase</keyword>
<dbReference type="RefSeq" id="WP_183309636.1">
    <property type="nucleotide sequence ID" value="NZ_JACIEW010000001.1"/>
</dbReference>
<dbReference type="Gene3D" id="3.40.50.10110">
    <property type="entry name" value="DNA polymerase III subunit chi"/>
    <property type="match status" value="1"/>
</dbReference>
<organism evidence="1 2">
    <name type="scientific">Devosia subaequoris</name>
    <dbReference type="NCBI Taxonomy" id="395930"/>
    <lineage>
        <taxon>Bacteria</taxon>
        <taxon>Pseudomonadati</taxon>
        <taxon>Pseudomonadota</taxon>
        <taxon>Alphaproteobacteria</taxon>
        <taxon>Hyphomicrobiales</taxon>
        <taxon>Devosiaceae</taxon>
        <taxon>Devosia</taxon>
    </lineage>
</organism>
<dbReference type="Pfam" id="PF04364">
    <property type="entry name" value="DNA_pol3_chi"/>
    <property type="match status" value="1"/>
</dbReference>
<keyword evidence="2" id="KW-1185">Reference proteome</keyword>
<gene>
    <name evidence="1" type="ORF">GGR20_000490</name>
</gene>
<dbReference type="AlphaFoldDB" id="A0A7W6IKD8"/>
<dbReference type="GO" id="GO:0032298">
    <property type="term" value="P:positive regulation of DNA-templated DNA replication initiation"/>
    <property type="evidence" value="ECO:0007669"/>
    <property type="project" value="TreeGrafter"/>
</dbReference>
<dbReference type="InterPro" id="IPR007459">
    <property type="entry name" value="DNA_pol3_chi"/>
</dbReference>
<dbReference type="PANTHER" id="PTHR38767">
    <property type="entry name" value="DNA POLYMERASE III SUBUNIT CHI"/>
    <property type="match status" value="1"/>
</dbReference>
<evidence type="ECO:0000313" key="1">
    <source>
        <dbReference type="EMBL" id="MBB4050872.1"/>
    </source>
</evidence>
<proteinExistence type="predicted"/>
<dbReference type="GO" id="GO:0006260">
    <property type="term" value="P:DNA replication"/>
    <property type="evidence" value="ECO:0007669"/>
    <property type="project" value="InterPro"/>
</dbReference>
<sequence length="151" mass="16891">MAEVLFYHLEARPLESVMPLLLEKTIERGWRAVVEVGSRERAEALDAHLWTYRDDSFLAHGLAGEEIDAQQPILITTETDNPNGATVRFFADGAVPQSGEGYQRLVYLFSGHDPEAVQTARDAWKALRGGADTLTYWQQDATGRWEKKASA</sequence>
<dbReference type="PANTHER" id="PTHR38767:SF1">
    <property type="entry name" value="DNA POLYMERASE III SUBUNIT CHI"/>
    <property type="match status" value="1"/>
</dbReference>
<evidence type="ECO:0000313" key="2">
    <source>
        <dbReference type="Proteomes" id="UP000547011"/>
    </source>
</evidence>
<dbReference type="GO" id="GO:0003677">
    <property type="term" value="F:DNA binding"/>
    <property type="evidence" value="ECO:0007669"/>
    <property type="project" value="InterPro"/>
</dbReference>
<dbReference type="InterPro" id="IPR036768">
    <property type="entry name" value="PolIII_chi_sf"/>
</dbReference>
<dbReference type="EMBL" id="JACIEW010000001">
    <property type="protein sequence ID" value="MBB4050872.1"/>
    <property type="molecule type" value="Genomic_DNA"/>
</dbReference>
<reference evidence="1 2" key="1">
    <citation type="submission" date="2020-08" db="EMBL/GenBank/DDBJ databases">
        <title>Genomic Encyclopedia of Type Strains, Phase IV (KMG-IV): sequencing the most valuable type-strain genomes for metagenomic binning, comparative biology and taxonomic classification.</title>
        <authorList>
            <person name="Goeker M."/>
        </authorList>
    </citation>
    <scope>NUCLEOTIDE SEQUENCE [LARGE SCALE GENOMIC DNA]</scope>
    <source>
        <strain evidence="1 2">DSM 23447</strain>
    </source>
</reference>
<dbReference type="NCBIfam" id="NF004347">
    <property type="entry name" value="PRK05728.1-4"/>
    <property type="match status" value="1"/>
</dbReference>
<name>A0A7W6IKD8_9HYPH</name>
<dbReference type="EC" id="2.7.7.7" evidence="1"/>
<protein>
    <submittedName>
        <fullName evidence="1">DNA polymerase-3 subunit chi</fullName>
        <ecNumber evidence="1">2.7.7.7</ecNumber>
    </submittedName>
</protein>
<dbReference type="Proteomes" id="UP000547011">
    <property type="component" value="Unassembled WGS sequence"/>
</dbReference>
<dbReference type="GO" id="GO:0003887">
    <property type="term" value="F:DNA-directed DNA polymerase activity"/>
    <property type="evidence" value="ECO:0007669"/>
    <property type="project" value="UniProtKB-EC"/>
</dbReference>
<accession>A0A7W6IKD8</accession>
<dbReference type="SUPFAM" id="SSF102400">
    <property type="entry name" value="DNA polymerase III chi subunit"/>
    <property type="match status" value="1"/>
</dbReference>